<dbReference type="Pfam" id="PF05380">
    <property type="entry name" value="Peptidase_A17"/>
    <property type="match status" value="2"/>
</dbReference>
<gene>
    <name evidence="2" type="ORF">AVEN_205701_1</name>
</gene>
<dbReference type="InterPro" id="IPR012337">
    <property type="entry name" value="RNaseH-like_sf"/>
</dbReference>
<organism evidence="2 3">
    <name type="scientific">Araneus ventricosus</name>
    <name type="common">Orbweaver spider</name>
    <name type="synonym">Epeira ventricosa</name>
    <dbReference type="NCBI Taxonomy" id="182803"/>
    <lineage>
        <taxon>Eukaryota</taxon>
        <taxon>Metazoa</taxon>
        <taxon>Ecdysozoa</taxon>
        <taxon>Arthropoda</taxon>
        <taxon>Chelicerata</taxon>
        <taxon>Arachnida</taxon>
        <taxon>Araneae</taxon>
        <taxon>Araneomorphae</taxon>
        <taxon>Entelegynae</taxon>
        <taxon>Araneoidea</taxon>
        <taxon>Araneidae</taxon>
        <taxon>Araneus</taxon>
    </lineage>
</organism>
<dbReference type="Gene3D" id="3.30.420.10">
    <property type="entry name" value="Ribonuclease H-like superfamily/Ribonuclease H"/>
    <property type="match status" value="1"/>
</dbReference>
<dbReference type="Pfam" id="PF17921">
    <property type="entry name" value="Integrase_H2C2"/>
    <property type="match status" value="1"/>
</dbReference>
<dbReference type="InterPro" id="IPR036397">
    <property type="entry name" value="RNaseH_sf"/>
</dbReference>
<dbReference type="EMBL" id="BGPR01014934">
    <property type="protein sequence ID" value="GBN67319.1"/>
    <property type="molecule type" value="Genomic_DNA"/>
</dbReference>
<feature type="domain" description="Integrase catalytic" evidence="1">
    <location>
        <begin position="608"/>
        <end position="700"/>
    </location>
</feature>
<evidence type="ECO:0000259" key="1">
    <source>
        <dbReference type="PROSITE" id="PS50994"/>
    </source>
</evidence>
<dbReference type="GO" id="GO:0015074">
    <property type="term" value="P:DNA integration"/>
    <property type="evidence" value="ECO:0007669"/>
    <property type="project" value="InterPro"/>
</dbReference>
<evidence type="ECO:0000313" key="3">
    <source>
        <dbReference type="Proteomes" id="UP000499080"/>
    </source>
</evidence>
<evidence type="ECO:0000313" key="2">
    <source>
        <dbReference type="EMBL" id="GBN67319.1"/>
    </source>
</evidence>
<comment type="caution">
    <text evidence="2">The sequence shown here is derived from an EMBL/GenBank/DDBJ whole genome shotgun (WGS) entry which is preliminary data.</text>
</comment>
<keyword evidence="3" id="KW-1185">Reference proteome</keyword>
<dbReference type="PANTHER" id="PTHR47331:SF4">
    <property type="entry name" value="PEPTIDASE S1 DOMAIN-CONTAINING PROTEIN"/>
    <property type="match status" value="1"/>
</dbReference>
<dbReference type="GO" id="GO:0042575">
    <property type="term" value="C:DNA polymerase complex"/>
    <property type="evidence" value="ECO:0007669"/>
    <property type="project" value="UniProtKB-ARBA"/>
</dbReference>
<proteinExistence type="predicted"/>
<dbReference type="InterPro" id="IPR041588">
    <property type="entry name" value="Integrase_H2C2"/>
</dbReference>
<dbReference type="OrthoDB" id="6436222at2759"/>
<protein>
    <recommendedName>
        <fullName evidence="1">Integrase catalytic domain-containing protein</fullName>
    </recommendedName>
</protein>
<dbReference type="PROSITE" id="PS50994">
    <property type="entry name" value="INTEGRASE"/>
    <property type="match status" value="1"/>
</dbReference>
<sequence length="700" mass="78973">MHSPLALWCCPVYTPLDWILIIMSSKQGQIQNQNFTIDADPTEFRLKTVTYGTTSAPFLAIRTLKQLALDESSRFPLASDVTQQYAYMDDIVSGASDLGTTKELQSQLHSMLKAGGMTLHKWRSNSKELWNSCASNDQEHQFLSTTEPSVKTLGITWKPTKDNFTFKMSIIEMASCTKRDVLSVIARLYDPLGFIGPVITKAKMFLQKLWQLKFIEELHIDRFLLADAIKKTILVGFADASQAAYGAVVYMKSISETNSVVMKLIASKSRIAPIKTISIPRLELSACLLLSQLVEKIIDALKMKIDDVILHTDSTIALAWINTPPNQLQTFIGNRVSKIQDLTESCKWRHISSHLNTADIISRGTNSLELAKLTLWWRGPQMSQDDSLEIPVQNIDVSSDKLYLSELKNLTNCSLISTVDSSFLDNLLNVSNNFCKLIRIVAFIFRFFNNLRSTSRCLGPLTLKELQLTKLTLVKLVQLTCFRVEIKSLEKGEIVTKGQVSCLNPFLDESKILRVGGRFNNADLSFDKKFPILLPKNNKFTLLVMQYFHLKYLHVGAQTLLYLVRQEFWPLSGRNAARKIIHDCVICAKNKPRIVTQIMGNLPTNRVNPSYPFSHVGIDFCGPFYIKYKGQKKGIYQKCYVAVFICFATKAIHLETVTDLTADAMIATLKRFFSRRGTSSSICTDNATNFKGANSDLKRL</sequence>
<name>A0A4Y2QW13_ARAVE</name>
<dbReference type="Proteomes" id="UP000499080">
    <property type="component" value="Unassembled WGS sequence"/>
</dbReference>
<dbReference type="AlphaFoldDB" id="A0A4Y2QW13"/>
<dbReference type="SUPFAM" id="SSF56672">
    <property type="entry name" value="DNA/RNA polymerases"/>
    <property type="match status" value="1"/>
</dbReference>
<dbReference type="InterPro" id="IPR001584">
    <property type="entry name" value="Integrase_cat-core"/>
</dbReference>
<dbReference type="InterPro" id="IPR043502">
    <property type="entry name" value="DNA/RNA_pol_sf"/>
</dbReference>
<reference evidence="2 3" key="1">
    <citation type="journal article" date="2019" name="Sci. Rep.">
        <title>Orb-weaving spider Araneus ventricosus genome elucidates the spidroin gene catalogue.</title>
        <authorList>
            <person name="Kono N."/>
            <person name="Nakamura H."/>
            <person name="Ohtoshi R."/>
            <person name="Moran D.A.P."/>
            <person name="Shinohara A."/>
            <person name="Yoshida Y."/>
            <person name="Fujiwara M."/>
            <person name="Mori M."/>
            <person name="Tomita M."/>
            <person name="Arakawa K."/>
        </authorList>
    </citation>
    <scope>NUCLEOTIDE SEQUENCE [LARGE SCALE GENOMIC DNA]</scope>
</reference>
<dbReference type="GO" id="GO:0003676">
    <property type="term" value="F:nucleic acid binding"/>
    <property type="evidence" value="ECO:0007669"/>
    <property type="project" value="InterPro"/>
</dbReference>
<accession>A0A4Y2QW13</accession>
<dbReference type="GO" id="GO:0071897">
    <property type="term" value="P:DNA biosynthetic process"/>
    <property type="evidence" value="ECO:0007669"/>
    <property type="project" value="UniProtKB-ARBA"/>
</dbReference>
<dbReference type="InterPro" id="IPR008042">
    <property type="entry name" value="Retrotrans_Pao"/>
</dbReference>
<dbReference type="PANTHER" id="PTHR47331">
    <property type="entry name" value="PHD-TYPE DOMAIN-CONTAINING PROTEIN"/>
    <property type="match status" value="1"/>
</dbReference>
<dbReference type="SUPFAM" id="SSF53098">
    <property type="entry name" value="Ribonuclease H-like"/>
    <property type="match status" value="1"/>
</dbReference>